<feature type="compositionally biased region" description="Basic and acidic residues" evidence="2">
    <location>
        <begin position="336"/>
        <end position="359"/>
    </location>
</feature>
<keyword evidence="1" id="KW-0862">Zinc</keyword>
<dbReference type="InterPro" id="IPR036875">
    <property type="entry name" value="Znf_CCHC_sf"/>
</dbReference>
<dbReference type="Pfam" id="PF00098">
    <property type="entry name" value="zf-CCHC"/>
    <property type="match status" value="1"/>
</dbReference>
<keyword evidence="1" id="KW-0479">Metal-binding</keyword>
<name>A0A397IYI9_9GLOM</name>
<dbReference type="PANTHER" id="PTHR33223">
    <property type="entry name" value="CCHC-TYPE DOMAIN-CONTAINING PROTEIN"/>
    <property type="match status" value="1"/>
</dbReference>
<feature type="region of interest" description="Disordered" evidence="2">
    <location>
        <begin position="215"/>
        <end position="262"/>
    </location>
</feature>
<feature type="compositionally biased region" description="Polar residues" evidence="2">
    <location>
        <begin position="660"/>
        <end position="669"/>
    </location>
</feature>
<dbReference type="PROSITE" id="PS50158">
    <property type="entry name" value="ZF_CCHC"/>
    <property type="match status" value="1"/>
</dbReference>
<evidence type="ECO:0000256" key="1">
    <source>
        <dbReference type="PROSITE-ProRule" id="PRU00047"/>
    </source>
</evidence>
<evidence type="ECO:0000313" key="4">
    <source>
        <dbReference type="EMBL" id="RHZ79458.1"/>
    </source>
</evidence>
<dbReference type="SUPFAM" id="SSF57756">
    <property type="entry name" value="Retrovirus zinc finger-like domains"/>
    <property type="match status" value="1"/>
</dbReference>
<dbReference type="SMART" id="SM00343">
    <property type="entry name" value="ZnF_C2HC"/>
    <property type="match status" value="1"/>
</dbReference>
<gene>
    <name evidence="4" type="ORF">Glove_145g14</name>
</gene>
<accession>A0A397IYI9</accession>
<dbReference type="GO" id="GO:0003676">
    <property type="term" value="F:nucleic acid binding"/>
    <property type="evidence" value="ECO:0007669"/>
    <property type="project" value="InterPro"/>
</dbReference>
<dbReference type="GO" id="GO:0008270">
    <property type="term" value="F:zinc ion binding"/>
    <property type="evidence" value="ECO:0007669"/>
    <property type="project" value="UniProtKB-KW"/>
</dbReference>
<keyword evidence="5" id="KW-1185">Reference proteome</keyword>
<dbReference type="InterPro" id="IPR001878">
    <property type="entry name" value="Znf_CCHC"/>
</dbReference>
<dbReference type="Pfam" id="PF03732">
    <property type="entry name" value="Retrotrans_gag"/>
    <property type="match status" value="1"/>
</dbReference>
<feature type="region of interest" description="Disordered" evidence="2">
    <location>
        <begin position="584"/>
        <end position="628"/>
    </location>
</feature>
<dbReference type="EMBL" id="PQFF01000136">
    <property type="protein sequence ID" value="RHZ79458.1"/>
    <property type="molecule type" value="Genomic_DNA"/>
</dbReference>
<feature type="domain" description="CCHC-type" evidence="3">
    <location>
        <begin position="632"/>
        <end position="645"/>
    </location>
</feature>
<comment type="caution">
    <text evidence="4">The sequence shown here is derived from an EMBL/GenBank/DDBJ whole genome shotgun (WGS) entry which is preliminary data.</text>
</comment>
<keyword evidence="1" id="KW-0863">Zinc-finger</keyword>
<dbReference type="InterPro" id="IPR005162">
    <property type="entry name" value="Retrotrans_gag_dom"/>
</dbReference>
<reference evidence="4 5" key="1">
    <citation type="submission" date="2018-08" db="EMBL/GenBank/DDBJ databases">
        <title>Genome and evolution of the arbuscular mycorrhizal fungus Diversispora epigaea (formerly Glomus versiforme) and its bacterial endosymbionts.</title>
        <authorList>
            <person name="Sun X."/>
            <person name="Fei Z."/>
            <person name="Harrison M."/>
        </authorList>
    </citation>
    <scope>NUCLEOTIDE SEQUENCE [LARGE SCALE GENOMIC DNA]</scope>
    <source>
        <strain evidence="4 5">IT104</strain>
    </source>
</reference>
<dbReference type="STRING" id="1348612.A0A397IYI9"/>
<proteinExistence type="predicted"/>
<feature type="compositionally biased region" description="Polar residues" evidence="2">
    <location>
        <begin position="235"/>
        <end position="249"/>
    </location>
</feature>
<evidence type="ECO:0000259" key="3">
    <source>
        <dbReference type="PROSITE" id="PS50158"/>
    </source>
</evidence>
<dbReference type="Proteomes" id="UP000266861">
    <property type="component" value="Unassembled WGS sequence"/>
</dbReference>
<feature type="compositionally biased region" description="Acidic residues" evidence="2">
    <location>
        <begin position="301"/>
        <end position="319"/>
    </location>
</feature>
<evidence type="ECO:0000313" key="5">
    <source>
        <dbReference type="Proteomes" id="UP000266861"/>
    </source>
</evidence>
<feature type="compositionally biased region" description="Basic and acidic residues" evidence="2">
    <location>
        <begin position="644"/>
        <end position="654"/>
    </location>
</feature>
<feature type="compositionally biased region" description="Low complexity" evidence="2">
    <location>
        <begin position="608"/>
        <end position="628"/>
    </location>
</feature>
<evidence type="ECO:0000256" key="2">
    <source>
        <dbReference type="SAM" id="MobiDB-lite"/>
    </source>
</evidence>
<feature type="compositionally biased region" description="Basic and acidic residues" evidence="2">
    <location>
        <begin position="217"/>
        <end position="233"/>
    </location>
</feature>
<dbReference type="Gene3D" id="4.10.60.10">
    <property type="entry name" value="Zinc finger, CCHC-type"/>
    <property type="match status" value="1"/>
</dbReference>
<feature type="region of interest" description="Disordered" evidence="2">
    <location>
        <begin position="280"/>
        <end position="359"/>
    </location>
</feature>
<sequence length="698" mass="79810">MHYSQLYQLQLQHNQLHQYFNNSSIDLTFPQDHSDPSCTVCFPPIADPSYKFIKFWNWFSEEFDVHSYSQNSLEIFNNIITKDQIKTLKPFLSSFRYSVPTPKYQIFQKEIRIAFYKTQNFTLDPLETLYIESETCELDNSDLLTETDSNIDIININSPTDTPLLANFHSAGPSSTTEIIIKNSKIAEIVENAENVNPHETNFADPLRARGTKASFKGKEIERGPEAKERPIETFKTTSGLINKNTGIVTSPPVIQKKSSARNKLFSQNSAATKFLSNFAGGSQEHQDDSESSVTNFPYLEDPEDEGSAVENEEDDDETPNFARYLRNQNPDSSSDESRDSGSVHSQDSREPRNNHIMDQDQLDRLINALTGGGGNREFNYVSIPEYRGGEQDPIQWICQVDAAFVANNTPDQRKLAVVVPHLKNIAATWWLSVKDDLDRWRDDHNIDQSFVHQFLRRFRTRAMEERWSTDLMTRRQRSGETVEQYYHALNELWIRLEDENERYPENAKTHLFTNGLLPELSTAIAPFMSNTLDEAVERAKAFESAFSRREPIAAYSATRQPVHSTSVETALTKLTETISTMVNQYGRRENHPGNNYSRDNYQRENYPRNSYPRNNNPNNNNGNSNRPPIVCFNCGTPGHVMRECDRPRTRPDANRPGPTANNTGRNNPPNEPSLEPCPNKSSGYLNDLKIRYSDEPG</sequence>
<dbReference type="OrthoDB" id="8054893at2759"/>
<feature type="region of interest" description="Disordered" evidence="2">
    <location>
        <begin position="644"/>
        <end position="688"/>
    </location>
</feature>
<organism evidence="4 5">
    <name type="scientific">Diversispora epigaea</name>
    <dbReference type="NCBI Taxonomy" id="1348612"/>
    <lineage>
        <taxon>Eukaryota</taxon>
        <taxon>Fungi</taxon>
        <taxon>Fungi incertae sedis</taxon>
        <taxon>Mucoromycota</taxon>
        <taxon>Glomeromycotina</taxon>
        <taxon>Glomeromycetes</taxon>
        <taxon>Diversisporales</taxon>
        <taxon>Diversisporaceae</taxon>
        <taxon>Diversispora</taxon>
    </lineage>
</organism>
<dbReference type="AlphaFoldDB" id="A0A397IYI9"/>
<protein>
    <recommendedName>
        <fullName evidence="3">CCHC-type domain-containing protein</fullName>
    </recommendedName>
</protein>
<dbReference type="PANTHER" id="PTHR33223:SF6">
    <property type="entry name" value="CCHC-TYPE DOMAIN-CONTAINING PROTEIN"/>
    <property type="match status" value="1"/>
</dbReference>